<dbReference type="GO" id="GO:0008168">
    <property type="term" value="F:methyltransferase activity"/>
    <property type="evidence" value="ECO:0007669"/>
    <property type="project" value="InterPro"/>
</dbReference>
<dbReference type="InterPro" id="IPR002052">
    <property type="entry name" value="DNA_methylase_N6_adenine_CS"/>
</dbReference>
<dbReference type="CDD" id="cd02440">
    <property type="entry name" value="AdoMet_MTases"/>
    <property type="match status" value="1"/>
</dbReference>
<evidence type="ECO:0000313" key="2">
    <source>
        <dbReference type="Proteomes" id="UP000007058"/>
    </source>
</evidence>
<evidence type="ECO:0008006" key="3">
    <source>
        <dbReference type="Google" id="ProtNLM"/>
    </source>
</evidence>
<dbReference type="InterPro" id="IPR029063">
    <property type="entry name" value="SAM-dependent_MTases_sf"/>
</dbReference>
<dbReference type="Proteomes" id="UP000007058">
    <property type="component" value="Chromosome"/>
</dbReference>
<accession>Q2WA60</accession>
<gene>
    <name evidence="1" type="ordered locus">amb0461</name>
</gene>
<dbReference type="STRING" id="342108.amb0461"/>
<dbReference type="KEGG" id="mag:amb0461"/>
<keyword evidence="2" id="KW-1185">Reference proteome</keyword>
<evidence type="ECO:0000313" key="1">
    <source>
        <dbReference type="EMBL" id="BAE49265.1"/>
    </source>
</evidence>
<sequence length="243" mass="26409">MTIQNTSSAVMSQRRSPPRALDYFPTPPWATRALLEHVNIRAGSGGQGEGMVPWELLTAWEPACGEGHMARVLAERFGKVVASDVFDYGIGASVYDFLGAGGLAAAPPPVERPDFIITNPPFSVGQAFVERALEIATHGVAMLVRTAFLESADRYDLFKTHPPSAVAQFSGRVPMVMGRLDPAASSATAYCWIVWRPPVLKWARDKYGHTGIIAPHLFWIPPDARARLERPGDYPAQAEGGLL</sequence>
<dbReference type="PROSITE" id="PS00092">
    <property type="entry name" value="N6_MTASE"/>
    <property type="match status" value="1"/>
</dbReference>
<dbReference type="AlphaFoldDB" id="Q2WA60"/>
<organism evidence="1 2">
    <name type="scientific">Paramagnetospirillum magneticum (strain ATCC 700264 / AMB-1)</name>
    <name type="common">Magnetospirillum magneticum</name>
    <dbReference type="NCBI Taxonomy" id="342108"/>
    <lineage>
        <taxon>Bacteria</taxon>
        <taxon>Pseudomonadati</taxon>
        <taxon>Pseudomonadota</taxon>
        <taxon>Alphaproteobacteria</taxon>
        <taxon>Rhodospirillales</taxon>
        <taxon>Magnetospirillaceae</taxon>
        <taxon>Paramagnetospirillum</taxon>
    </lineage>
</organism>
<name>Q2WA60_PARM1</name>
<dbReference type="RefSeq" id="WP_011382905.1">
    <property type="nucleotide sequence ID" value="NC_007626.1"/>
</dbReference>
<reference evidence="1 2" key="1">
    <citation type="journal article" date="2005" name="DNA Res.">
        <title>Complete genome sequence of the facultative anaerobic magnetotactic bacterium Magnetospirillum sp. strain AMB-1.</title>
        <authorList>
            <person name="Matsunaga T."/>
            <person name="Okamura Y."/>
            <person name="Fukuda Y."/>
            <person name="Wahyudi A.T."/>
            <person name="Murase Y."/>
            <person name="Takeyama H."/>
        </authorList>
    </citation>
    <scope>NUCLEOTIDE SEQUENCE [LARGE SCALE GENOMIC DNA]</scope>
    <source>
        <strain evidence="2">ATCC 700264 / AMB-1</strain>
    </source>
</reference>
<protein>
    <recommendedName>
        <fullName evidence="3">Methyltransferase</fullName>
    </recommendedName>
</protein>
<dbReference type="SUPFAM" id="SSF53335">
    <property type="entry name" value="S-adenosyl-L-methionine-dependent methyltransferases"/>
    <property type="match status" value="1"/>
</dbReference>
<dbReference type="GO" id="GO:0032259">
    <property type="term" value="P:methylation"/>
    <property type="evidence" value="ECO:0007669"/>
    <property type="project" value="InterPro"/>
</dbReference>
<proteinExistence type="predicted"/>
<dbReference type="GO" id="GO:0003676">
    <property type="term" value="F:nucleic acid binding"/>
    <property type="evidence" value="ECO:0007669"/>
    <property type="project" value="InterPro"/>
</dbReference>
<dbReference type="HOGENOM" id="CLU_094523_0_0_5"/>
<dbReference type="Gene3D" id="3.40.50.150">
    <property type="entry name" value="Vaccinia Virus protein VP39"/>
    <property type="match status" value="1"/>
</dbReference>
<dbReference type="EMBL" id="AP007255">
    <property type="protein sequence ID" value="BAE49265.1"/>
    <property type="molecule type" value="Genomic_DNA"/>
</dbReference>